<feature type="region of interest" description="Disordered" evidence="1">
    <location>
        <begin position="1"/>
        <end position="20"/>
    </location>
</feature>
<gene>
    <name evidence="2" type="ORF">BS47DRAFT_1394952</name>
</gene>
<reference evidence="2" key="1">
    <citation type="journal article" date="2020" name="Nat. Commun.">
        <title>Large-scale genome sequencing of mycorrhizal fungi provides insights into the early evolution of symbiotic traits.</title>
        <authorList>
            <person name="Miyauchi S."/>
            <person name="Kiss E."/>
            <person name="Kuo A."/>
            <person name="Drula E."/>
            <person name="Kohler A."/>
            <person name="Sanchez-Garcia M."/>
            <person name="Morin E."/>
            <person name="Andreopoulos B."/>
            <person name="Barry K.W."/>
            <person name="Bonito G."/>
            <person name="Buee M."/>
            <person name="Carver A."/>
            <person name="Chen C."/>
            <person name="Cichocki N."/>
            <person name="Clum A."/>
            <person name="Culley D."/>
            <person name="Crous P.W."/>
            <person name="Fauchery L."/>
            <person name="Girlanda M."/>
            <person name="Hayes R.D."/>
            <person name="Keri Z."/>
            <person name="LaButti K."/>
            <person name="Lipzen A."/>
            <person name="Lombard V."/>
            <person name="Magnuson J."/>
            <person name="Maillard F."/>
            <person name="Murat C."/>
            <person name="Nolan M."/>
            <person name="Ohm R.A."/>
            <person name="Pangilinan J."/>
            <person name="Pereira M.F."/>
            <person name="Perotto S."/>
            <person name="Peter M."/>
            <person name="Pfister S."/>
            <person name="Riley R."/>
            <person name="Sitrit Y."/>
            <person name="Stielow J.B."/>
            <person name="Szollosi G."/>
            <person name="Zifcakova L."/>
            <person name="Stursova M."/>
            <person name="Spatafora J.W."/>
            <person name="Tedersoo L."/>
            <person name="Vaario L.M."/>
            <person name="Yamada A."/>
            <person name="Yan M."/>
            <person name="Wang P."/>
            <person name="Xu J."/>
            <person name="Bruns T."/>
            <person name="Baldrian P."/>
            <person name="Vilgalys R."/>
            <person name="Dunand C."/>
            <person name="Henrissat B."/>
            <person name="Grigoriev I.V."/>
            <person name="Hibbett D."/>
            <person name="Nagy L.G."/>
            <person name="Martin F.M."/>
        </authorList>
    </citation>
    <scope>NUCLEOTIDE SEQUENCE</scope>
    <source>
        <strain evidence="2">UP504</strain>
    </source>
</reference>
<organism evidence="2 3">
    <name type="scientific">Hydnum rufescens UP504</name>
    <dbReference type="NCBI Taxonomy" id="1448309"/>
    <lineage>
        <taxon>Eukaryota</taxon>
        <taxon>Fungi</taxon>
        <taxon>Dikarya</taxon>
        <taxon>Basidiomycota</taxon>
        <taxon>Agaricomycotina</taxon>
        <taxon>Agaricomycetes</taxon>
        <taxon>Cantharellales</taxon>
        <taxon>Hydnaceae</taxon>
        <taxon>Hydnum</taxon>
    </lineage>
</organism>
<feature type="region of interest" description="Disordered" evidence="1">
    <location>
        <begin position="41"/>
        <end position="79"/>
    </location>
</feature>
<evidence type="ECO:0000313" key="2">
    <source>
        <dbReference type="EMBL" id="KAF9511556.1"/>
    </source>
</evidence>
<evidence type="ECO:0000256" key="1">
    <source>
        <dbReference type="SAM" id="MobiDB-lite"/>
    </source>
</evidence>
<dbReference type="AlphaFoldDB" id="A0A9P6ATE5"/>
<protein>
    <submittedName>
        <fullName evidence="2">Uncharacterized protein</fullName>
    </submittedName>
</protein>
<dbReference type="OrthoDB" id="10068079at2759"/>
<dbReference type="Proteomes" id="UP000886523">
    <property type="component" value="Unassembled WGS sequence"/>
</dbReference>
<proteinExistence type="predicted"/>
<name>A0A9P6ATE5_9AGAM</name>
<accession>A0A9P6ATE5</accession>
<evidence type="ECO:0000313" key="3">
    <source>
        <dbReference type="Proteomes" id="UP000886523"/>
    </source>
</evidence>
<dbReference type="EMBL" id="MU128998">
    <property type="protein sequence ID" value="KAF9511556.1"/>
    <property type="molecule type" value="Genomic_DNA"/>
</dbReference>
<keyword evidence="3" id="KW-1185">Reference proteome</keyword>
<comment type="caution">
    <text evidence="2">The sequence shown here is derived from an EMBL/GenBank/DDBJ whole genome shotgun (WGS) entry which is preliminary data.</text>
</comment>
<sequence length="115" mass="11988">MDVEPAVDTPVTSAVDAPLTSAVDAPLTSAVDAPITSAVDAPITSAVDAPITSAVDAPVTGEEGYSSEEPSDDDFTKKRQCQSIKDWHLEEAQRDPCWAAVTTDFPMAFLGIPGP</sequence>